<dbReference type="RefSeq" id="WP_305733422.1">
    <property type="nucleotide sequence ID" value="NZ_OW150024.1"/>
</dbReference>
<comment type="domain">
    <text evidence="7">Contains large globular domains required for ATP hydrolysis at each terminus and a third globular domain forming a flexible hinge near the middle of the molecule. These domains are separated by coiled-coil structures.</text>
</comment>
<name>A0ABM9DDY5_9BACT</name>
<evidence type="ECO:0000313" key="9">
    <source>
        <dbReference type="EMBL" id="CAH2032685.1"/>
    </source>
</evidence>
<dbReference type="Gene3D" id="1.10.287.1490">
    <property type="match status" value="1"/>
</dbReference>
<protein>
    <recommendedName>
        <fullName evidence="7">Chromosome partition protein Smc</fullName>
    </recommendedName>
</protein>
<feature type="coiled-coil region" evidence="7">
    <location>
        <begin position="991"/>
        <end position="1028"/>
    </location>
</feature>
<gene>
    <name evidence="7 9" type="primary">smc</name>
    <name evidence="9" type="ORF">GEAMG1_2849</name>
</gene>
<dbReference type="InterPro" id="IPR036277">
    <property type="entry name" value="SMC_hinge_sf"/>
</dbReference>
<dbReference type="Gene3D" id="1.20.1060.20">
    <property type="match status" value="1"/>
</dbReference>
<comment type="function">
    <text evidence="7">Required for chromosome condensation and partitioning.</text>
</comment>
<accession>A0ABM9DDY5</accession>
<evidence type="ECO:0000259" key="8">
    <source>
        <dbReference type="SMART" id="SM00968"/>
    </source>
</evidence>
<evidence type="ECO:0000256" key="4">
    <source>
        <dbReference type="ARBA" id="ARBA00023054"/>
    </source>
</evidence>
<keyword evidence="1 7" id="KW-0963">Cytoplasm</keyword>
<dbReference type="InterPro" id="IPR010935">
    <property type="entry name" value="SMC_hinge"/>
</dbReference>
<feature type="coiled-coil region" evidence="7">
    <location>
        <begin position="405"/>
        <end position="481"/>
    </location>
</feature>
<dbReference type="Proteomes" id="UP001295463">
    <property type="component" value="Chromosome"/>
</dbReference>
<dbReference type="EMBL" id="OW150024">
    <property type="protein sequence ID" value="CAH2032685.1"/>
    <property type="molecule type" value="Genomic_DNA"/>
</dbReference>
<dbReference type="PANTHER" id="PTHR42963:SF1">
    <property type="entry name" value="DUF4476 DOMAIN-CONTAINING PROTEIN"/>
    <property type="match status" value="1"/>
</dbReference>
<evidence type="ECO:0000256" key="5">
    <source>
        <dbReference type="ARBA" id="ARBA00023067"/>
    </source>
</evidence>
<evidence type="ECO:0000256" key="2">
    <source>
        <dbReference type="ARBA" id="ARBA00022741"/>
    </source>
</evidence>
<dbReference type="InterPro" id="IPR003395">
    <property type="entry name" value="RecF/RecN/SMC_N"/>
</dbReference>
<sequence length="1176" mass="132178">MRIKRLEIAGFKSFADRVVLDFQQGVTGVVGPNGCGKSNIVDAIRWCMGEQSAKNLRGKAMEDVIFAGSESRKPLGMAEVSLVFSTEDGRAPAKYLDFAEIQLTRRLYRDGESEYLLNKTPCRLLDITELFMDTGVGTRAYSIIEQGKIGQILHSRPEERRLLIEEAAGVTRYKARKQLALKKIESTRQNLLRLNDLIGEIRRQLGSLQRQAKKAEKFKEHRQELRDLELCSLLYRGRQVQAERAEAEQELARLNERMQSAFGAVTQAESRMEEDRLSILEAEKALNCAQEELYRWRSDGAACENGLQFRHKELTALEERLLRLDEELASLAFSTEGTVAQQTDTAARLQEIQQRLGEAEIELTTAQESLKEREAGFEAARAAVEQGRRELFTVMAEANRCRSQADALRKRQVALAEQRARYEQEQGGLSGRLAELTAQRTTLEAARSGLEQRRRDIAVAIETLTVREQQVKQQVPEAEKRWQQCHDELNRTVSRLKSLQELEAQFEGYGHGVRTLLKDAPLRQRLDGMLADRLEVPEELEAALEAVLGDRLQTVLCRAPDDALESLSYLRAKGGRAQLALPCGVVPALQQVADPRALPLLGRVTAPDSVRGLLARLLAETYRVDRLETALELGQQYPHATFVTTDGDLVTMGSLISGGSGEPVQSGIIHKKREIKALEERVGILEAALVEHDRERRELREAAQEIAQELAAARNDLHGAELELAGLTKDLHQTAGELERTGDRLKLNALDLDNLAEEAERLHEELETLTTTGGEADQRTRQLEAHLAEQGSGLEEQNQALALERERLTALRVSHATLREQIESLQRGTAAVASRLQELEQRFRQRTEERSAARDQRQTLLQEIETEEVRLKELLARQLQLEERLRALREAYEAAGARLAESDAAARTCRAESEAVRQQQVAATLRCSSLTLQLDNLDQNLQERHRLSLADQEGHPDVSTFDEAAARLRQQELERVLEELGDVNLMAIEEYAGMEERHRFLAEQKADLEESVQDLQQAIQKINKTTRKRFFDTFTQVNAQFSEIFPRLFCGGRAELRLTDEQDLLETGIDIIVQPPGKKLSNVMLLSGGEKALTAVALIFAIFLIKPTPFCLLDEVDAPLDDANIGRFNEMVREMSAISQFIIITHNKTTMAVADTLYGVTMEEPGASRLVSVKLH</sequence>
<dbReference type="HAMAP" id="MF_01894">
    <property type="entry name" value="Smc_prok"/>
    <property type="match status" value="1"/>
</dbReference>
<keyword evidence="5" id="KW-0226">DNA condensation</keyword>
<keyword evidence="3 7" id="KW-0067">ATP-binding</keyword>
<comment type="subunit">
    <text evidence="7">Homodimer.</text>
</comment>
<dbReference type="CDD" id="cd03278">
    <property type="entry name" value="ABC_SMC_barmotin"/>
    <property type="match status" value="2"/>
</dbReference>
<dbReference type="SUPFAM" id="SSF75553">
    <property type="entry name" value="Smc hinge domain"/>
    <property type="match status" value="1"/>
</dbReference>
<dbReference type="InterPro" id="IPR024704">
    <property type="entry name" value="SMC"/>
</dbReference>
<keyword evidence="4 7" id="KW-0175">Coiled coil</keyword>
<organism evidence="9 10">
    <name type="scientific">Trichlorobacter ammonificans</name>
    <dbReference type="NCBI Taxonomy" id="2916410"/>
    <lineage>
        <taxon>Bacteria</taxon>
        <taxon>Pseudomonadati</taxon>
        <taxon>Thermodesulfobacteriota</taxon>
        <taxon>Desulfuromonadia</taxon>
        <taxon>Geobacterales</taxon>
        <taxon>Geobacteraceae</taxon>
        <taxon>Trichlorobacter</taxon>
    </lineage>
</organism>
<dbReference type="InterPro" id="IPR027417">
    <property type="entry name" value="P-loop_NTPase"/>
</dbReference>
<feature type="coiled-coil region" evidence="7">
    <location>
        <begin position="822"/>
        <end position="898"/>
    </location>
</feature>
<keyword evidence="2 7" id="KW-0547">Nucleotide-binding</keyword>
<feature type="coiled-coil region" evidence="7">
    <location>
        <begin position="184"/>
        <end position="369"/>
    </location>
</feature>
<dbReference type="PANTHER" id="PTHR42963">
    <property type="entry name" value="CHROMOSOME PARTITION PROTEIN MUKB"/>
    <property type="match status" value="1"/>
</dbReference>
<dbReference type="Pfam" id="PF02463">
    <property type="entry name" value="SMC_N"/>
    <property type="match status" value="1"/>
</dbReference>
<evidence type="ECO:0000256" key="3">
    <source>
        <dbReference type="ARBA" id="ARBA00022840"/>
    </source>
</evidence>
<comment type="similarity">
    <text evidence="7">Belongs to the SMC family.</text>
</comment>
<dbReference type="SUPFAM" id="SSF52540">
    <property type="entry name" value="P-loop containing nucleoside triphosphate hydrolases"/>
    <property type="match status" value="1"/>
</dbReference>
<dbReference type="InterPro" id="IPR011890">
    <property type="entry name" value="SMC_prok"/>
</dbReference>
<dbReference type="Gene3D" id="3.40.50.300">
    <property type="entry name" value="P-loop containing nucleotide triphosphate hydrolases"/>
    <property type="match status" value="2"/>
</dbReference>
<reference evidence="9 10" key="1">
    <citation type="submission" date="2022-03" db="EMBL/GenBank/DDBJ databases">
        <authorList>
            <person name="Koch H."/>
        </authorList>
    </citation>
    <scope>NUCLEOTIDE SEQUENCE [LARGE SCALE GENOMIC DNA]</scope>
    <source>
        <strain evidence="9 10">G1</strain>
    </source>
</reference>
<evidence type="ECO:0000256" key="1">
    <source>
        <dbReference type="ARBA" id="ARBA00022490"/>
    </source>
</evidence>
<dbReference type="Pfam" id="PF06470">
    <property type="entry name" value="SMC_hinge"/>
    <property type="match status" value="1"/>
</dbReference>
<evidence type="ECO:0000313" key="10">
    <source>
        <dbReference type="Proteomes" id="UP001295463"/>
    </source>
</evidence>
<feature type="coiled-coil region" evidence="7">
    <location>
        <begin position="668"/>
        <end position="772"/>
    </location>
</feature>
<evidence type="ECO:0000256" key="6">
    <source>
        <dbReference type="ARBA" id="ARBA00023125"/>
    </source>
</evidence>
<dbReference type="SMART" id="SM00968">
    <property type="entry name" value="SMC_hinge"/>
    <property type="match status" value="1"/>
</dbReference>
<dbReference type="NCBIfam" id="TIGR02168">
    <property type="entry name" value="SMC_prok_B"/>
    <property type="match status" value="1"/>
</dbReference>
<proteinExistence type="inferred from homology"/>
<comment type="subcellular location">
    <subcellularLocation>
        <location evidence="7">Cytoplasm</location>
    </subcellularLocation>
</comment>
<dbReference type="InterPro" id="IPR050308">
    <property type="entry name" value="MukB/SMC"/>
</dbReference>
<keyword evidence="10" id="KW-1185">Reference proteome</keyword>
<dbReference type="Gene3D" id="3.30.70.1620">
    <property type="match status" value="1"/>
</dbReference>
<dbReference type="PIRSF" id="PIRSF005719">
    <property type="entry name" value="SMC"/>
    <property type="match status" value="1"/>
</dbReference>
<feature type="binding site" evidence="7">
    <location>
        <begin position="32"/>
        <end position="39"/>
    </location>
    <ligand>
        <name>ATP</name>
        <dbReference type="ChEBI" id="CHEBI:30616"/>
    </ligand>
</feature>
<evidence type="ECO:0000256" key="7">
    <source>
        <dbReference type="HAMAP-Rule" id="MF_01894"/>
    </source>
</evidence>
<keyword evidence="6 7" id="KW-0238">DNA-binding</keyword>
<feature type="domain" description="SMC hinge" evidence="8">
    <location>
        <begin position="524"/>
        <end position="634"/>
    </location>
</feature>